<keyword evidence="6" id="KW-0560">Oxidoreductase</keyword>
<dbReference type="PANTHER" id="PTHR30521">
    <property type="entry name" value="DEFERROCHELATASE/PEROXIDASE"/>
    <property type="match status" value="1"/>
</dbReference>
<comment type="cofactor">
    <cofactor evidence="1">
        <name>heme b</name>
        <dbReference type="ChEBI" id="CHEBI:60344"/>
    </cofactor>
</comment>
<proteinExistence type="predicted"/>
<feature type="domain" description="Dyp-type peroxidase C-terminal" evidence="8">
    <location>
        <begin position="235"/>
        <end position="391"/>
    </location>
</feature>
<dbReference type="PANTHER" id="PTHR30521:SF4">
    <property type="entry name" value="DEFERROCHELATASE"/>
    <property type="match status" value="1"/>
</dbReference>
<evidence type="ECO:0000256" key="6">
    <source>
        <dbReference type="ARBA" id="ARBA00023002"/>
    </source>
</evidence>
<dbReference type="EMBL" id="JAASQJ010000001">
    <property type="protein sequence ID" value="NIJ52343.1"/>
    <property type="molecule type" value="Genomic_DNA"/>
</dbReference>
<evidence type="ECO:0000256" key="2">
    <source>
        <dbReference type="ARBA" id="ARBA00022559"/>
    </source>
</evidence>
<dbReference type="InterPro" id="IPR006314">
    <property type="entry name" value="Dyp_peroxidase"/>
</dbReference>
<dbReference type="GO" id="GO:0004601">
    <property type="term" value="F:peroxidase activity"/>
    <property type="evidence" value="ECO:0007669"/>
    <property type="project" value="UniProtKB-KW"/>
</dbReference>
<evidence type="ECO:0000256" key="7">
    <source>
        <dbReference type="ARBA" id="ARBA00023004"/>
    </source>
</evidence>
<dbReference type="InterPro" id="IPR011008">
    <property type="entry name" value="Dimeric_a/b-barrel"/>
</dbReference>
<evidence type="ECO:0000256" key="3">
    <source>
        <dbReference type="ARBA" id="ARBA00022617"/>
    </source>
</evidence>
<evidence type="ECO:0000256" key="1">
    <source>
        <dbReference type="ARBA" id="ARBA00001970"/>
    </source>
</evidence>
<gene>
    <name evidence="9" type="ORF">FHS68_001499</name>
</gene>
<evidence type="ECO:0000259" key="8">
    <source>
        <dbReference type="Pfam" id="PF20628"/>
    </source>
</evidence>
<dbReference type="Pfam" id="PF20628">
    <property type="entry name" value="Dyp_perox_C"/>
    <property type="match status" value="1"/>
</dbReference>
<evidence type="ECO:0000313" key="9">
    <source>
        <dbReference type="EMBL" id="NIJ52343.1"/>
    </source>
</evidence>
<evidence type="ECO:0000313" key="10">
    <source>
        <dbReference type="Proteomes" id="UP001179181"/>
    </source>
</evidence>
<organism evidence="9 10">
    <name type="scientific">Dyadobacter arcticus</name>
    <dbReference type="NCBI Taxonomy" id="1078754"/>
    <lineage>
        <taxon>Bacteria</taxon>
        <taxon>Pseudomonadati</taxon>
        <taxon>Bacteroidota</taxon>
        <taxon>Cytophagia</taxon>
        <taxon>Cytophagales</taxon>
        <taxon>Spirosomataceae</taxon>
        <taxon>Dyadobacter</taxon>
    </lineage>
</organism>
<protein>
    <submittedName>
        <fullName evidence="9">Dyp-type peroxidase family</fullName>
    </submittedName>
</protein>
<keyword evidence="3" id="KW-0349">Heme</keyword>
<dbReference type="Proteomes" id="UP001179181">
    <property type="component" value="Unassembled WGS sequence"/>
</dbReference>
<accession>A0ABX0UH53</accession>
<evidence type="ECO:0000256" key="5">
    <source>
        <dbReference type="ARBA" id="ARBA00022729"/>
    </source>
</evidence>
<dbReference type="PROSITE" id="PS51404">
    <property type="entry name" value="DYP_PEROXIDASE"/>
    <property type="match status" value="1"/>
</dbReference>
<name>A0ABX0UH53_9BACT</name>
<sequence>MLQVDQFESIPFLDGIQGNILKSHGRHHTANLFIIGDDGKQDLVKAWIHSLVVGTNPIIRSGSEQIHNNLRWKAEKVDSGVFACLHISAAGYKYLFGDQKVEDFEDEAFKLGMAHAPLNDPPADFWEEGLQQPHFMLLLAHASDDKVRALVVEIQKSIMFFTKIASVEKGHAIFNNMGAGIEHFGYVDGISQPLFFDDEWERYRADNEITSDDDIKFDPRANHDLVLVPDPFFQDENAKGSYFVFRKLEQNVKGFKQAEEALAFQIGLEGEDEERAGAMLVGRFEGGTPVQESPTDSMVNQSVFNNFDFTRGDASKCPFHSHIRKTNPRSDLPAGEAAKRRMARRGIPFGHRNDDPDDGMIDNKPEGGVGLLFMSYQASIVNQFQFIQQSWANNPTFPNFNDADPDGLDLIIGQGGPKYPVTWGEPNFRPATFGQFVHMKGGEYFFSPSMRFLREIQEI</sequence>
<keyword evidence="5" id="KW-0732">Signal</keyword>
<dbReference type="NCBIfam" id="TIGR01413">
    <property type="entry name" value="Dyp_perox_fam"/>
    <property type="match status" value="1"/>
</dbReference>
<dbReference type="RefSeq" id="WP_167268575.1">
    <property type="nucleotide sequence ID" value="NZ_JAASQJ010000001.1"/>
</dbReference>
<keyword evidence="10" id="KW-1185">Reference proteome</keyword>
<comment type="caution">
    <text evidence="9">The sequence shown here is derived from an EMBL/GenBank/DDBJ whole genome shotgun (WGS) entry which is preliminary data.</text>
</comment>
<dbReference type="SUPFAM" id="SSF54909">
    <property type="entry name" value="Dimeric alpha+beta barrel"/>
    <property type="match status" value="1"/>
</dbReference>
<reference evidence="9 10" key="1">
    <citation type="submission" date="2020-03" db="EMBL/GenBank/DDBJ databases">
        <title>Genomic Encyclopedia of Type Strains, Phase IV (KMG-IV): sequencing the most valuable type-strain genomes for metagenomic binning, comparative biology and taxonomic classification.</title>
        <authorList>
            <person name="Goeker M."/>
        </authorList>
    </citation>
    <scope>NUCLEOTIDE SEQUENCE [LARGE SCALE GENOMIC DNA]</scope>
    <source>
        <strain evidence="9 10">DSM 102865</strain>
    </source>
</reference>
<dbReference type="InterPro" id="IPR048328">
    <property type="entry name" value="Dyp_perox_C"/>
</dbReference>
<keyword evidence="4" id="KW-0479">Metal-binding</keyword>
<evidence type="ECO:0000256" key="4">
    <source>
        <dbReference type="ARBA" id="ARBA00022723"/>
    </source>
</evidence>
<keyword evidence="2 9" id="KW-0575">Peroxidase</keyword>
<keyword evidence="7" id="KW-0408">Iron</keyword>